<evidence type="ECO:0000313" key="3">
    <source>
        <dbReference type="Proteomes" id="UP001597187"/>
    </source>
</evidence>
<proteinExistence type="predicted"/>
<organism evidence="2 3">
    <name type="scientific">Halomarina rubra</name>
    <dbReference type="NCBI Taxonomy" id="2071873"/>
    <lineage>
        <taxon>Archaea</taxon>
        <taxon>Methanobacteriati</taxon>
        <taxon>Methanobacteriota</taxon>
        <taxon>Stenosarchaea group</taxon>
        <taxon>Halobacteria</taxon>
        <taxon>Halobacteriales</taxon>
        <taxon>Natronomonadaceae</taxon>
        <taxon>Halomarina</taxon>
    </lineage>
</organism>
<reference evidence="2 3" key="1">
    <citation type="journal article" date="2019" name="Int. J. Syst. Evol. Microbiol.">
        <title>The Global Catalogue of Microorganisms (GCM) 10K type strain sequencing project: providing services to taxonomists for standard genome sequencing and annotation.</title>
        <authorList>
            <consortium name="The Broad Institute Genomics Platform"/>
            <consortium name="The Broad Institute Genome Sequencing Center for Infectious Disease"/>
            <person name="Wu L."/>
            <person name="Ma J."/>
        </authorList>
    </citation>
    <scope>NUCLEOTIDE SEQUENCE [LARGE SCALE GENOMIC DNA]</scope>
    <source>
        <strain evidence="2 3">CGMCC 1.12563</strain>
    </source>
</reference>
<dbReference type="EMBL" id="JBHUDC010000002">
    <property type="protein sequence ID" value="MFD1512235.1"/>
    <property type="molecule type" value="Genomic_DNA"/>
</dbReference>
<name>A0ABD6AQR9_9EURY</name>
<sequence length="219" mass="23374">MVDRGQAHTLEAVMAGVLLLGSLVFALQVTAVTPLSASTSSQHIENQQAATAEGVLAASLDDGSLKRGLLYCNPGAEGVQEPRFLESGSRQFYTDVPETDKGPTGFGKKLEAAFGSQSVAYNVELVYDDGSGFVRRKMVYQGNPSDNAVTVARTVTLLDTDSYSESTDGDGELEVSDKTLRDIEIDASDADHATCYGETDTTDSGVHKVVKVEVTVWRQ</sequence>
<keyword evidence="1" id="KW-0812">Transmembrane</keyword>
<keyword evidence="3" id="KW-1185">Reference proteome</keyword>
<keyword evidence="1" id="KW-0472">Membrane</keyword>
<protein>
    <submittedName>
        <fullName evidence="2">Uncharacterized protein</fullName>
    </submittedName>
</protein>
<feature type="transmembrane region" description="Helical" evidence="1">
    <location>
        <begin position="12"/>
        <end position="32"/>
    </location>
</feature>
<dbReference type="InterPro" id="IPR055712">
    <property type="entry name" value="DUF7288"/>
</dbReference>
<accession>A0ABD6AQR9</accession>
<comment type="caution">
    <text evidence="2">The sequence shown here is derived from an EMBL/GenBank/DDBJ whole genome shotgun (WGS) entry which is preliminary data.</text>
</comment>
<dbReference type="Proteomes" id="UP001597187">
    <property type="component" value="Unassembled WGS sequence"/>
</dbReference>
<evidence type="ECO:0000256" key="1">
    <source>
        <dbReference type="SAM" id="Phobius"/>
    </source>
</evidence>
<evidence type="ECO:0000313" key="2">
    <source>
        <dbReference type="EMBL" id="MFD1512235.1"/>
    </source>
</evidence>
<keyword evidence="1" id="KW-1133">Transmembrane helix</keyword>
<gene>
    <name evidence="2" type="ORF">ACFSBT_02940</name>
</gene>
<dbReference type="AlphaFoldDB" id="A0ABD6AQR9"/>
<dbReference type="RefSeq" id="WP_250872222.1">
    <property type="nucleotide sequence ID" value="NZ_JALXFV010000002.1"/>
</dbReference>
<dbReference type="Pfam" id="PF23959">
    <property type="entry name" value="DUF7288"/>
    <property type="match status" value="1"/>
</dbReference>